<evidence type="ECO:0000313" key="1">
    <source>
        <dbReference type="EMBL" id="CEG18250.1"/>
    </source>
</evidence>
<dbReference type="AlphaFoldDB" id="A0A0U5FIF9"/>
<proteinExistence type="predicted"/>
<dbReference type="EMBL" id="CCXZ01000174">
    <property type="protein sequence ID" value="CEG18250.1"/>
    <property type="molecule type" value="Genomic_DNA"/>
</dbReference>
<gene>
    <name evidence="2" type="ORF">GUH15_31045</name>
    <name evidence="1" type="ORF">XAC3562_770018</name>
</gene>
<sequence length="116" mass="13205">MENNIDRRVILIKRIFVKNINGSKKKFLAIFVGMCAFSGAASGESIVYADFYGTARYSTIESALKMAQANALNEATRLLYSKCVFVGYQSKRPNFYDPNWYEVTAAYTCQKWVPYP</sequence>
<dbReference type="Proteomes" id="UP000052230">
    <property type="component" value="Unassembled WGS sequence"/>
</dbReference>
<evidence type="ECO:0000313" key="3">
    <source>
        <dbReference type="Proteomes" id="UP000052230"/>
    </source>
</evidence>
<reference evidence="1 3" key="1">
    <citation type="submission" date="2014-09" db="EMBL/GenBank/DDBJ databases">
        <authorList>
            <person name="Regsiter A."/>
        </authorList>
    </citation>
    <scope>NUCLEOTIDE SEQUENCE [LARGE SCALE GENOMIC DNA]</scope>
</reference>
<dbReference type="GeneID" id="66913547"/>
<protein>
    <submittedName>
        <fullName evidence="1">Uncharacterized protein</fullName>
    </submittedName>
</protein>
<dbReference type="RefSeq" id="WP_015472687.1">
    <property type="nucleotide sequence ID" value="NZ_CAVLHM010000010.1"/>
</dbReference>
<comment type="caution">
    <text evidence="1">The sequence shown here is derived from an EMBL/GenBank/DDBJ whole genome shotgun (WGS) entry which is preliminary data.</text>
</comment>
<evidence type="ECO:0000313" key="2">
    <source>
        <dbReference type="EMBL" id="MBD4340403.1"/>
    </source>
</evidence>
<reference evidence="2" key="2">
    <citation type="submission" date="2020-01" db="EMBL/GenBank/DDBJ databases">
        <authorList>
            <person name="Richard D."/>
        </authorList>
    </citation>
    <scope>NUCLEOTIDE SEQUENCE</scope>
    <source>
        <strain evidence="2">JP541</strain>
    </source>
</reference>
<dbReference type="Proteomes" id="UP000653002">
    <property type="component" value="Unassembled WGS sequence"/>
</dbReference>
<organism evidence="1 3">
    <name type="scientific">Xanthomonas citri pv. citri</name>
    <dbReference type="NCBI Taxonomy" id="611301"/>
    <lineage>
        <taxon>Bacteria</taxon>
        <taxon>Pseudomonadati</taxon>
        <taxon>Pseudomonadota</taxon>
        <taxon>Gammaproteobacteria</taxon>
        <taxon>Lysobacterales</taxon>
        <taxon>Lysobacteraceae</taxon>
        <taxon>Xanthomonas</taxon>
    </lineage>
</organism>
<keyword evidence="3" id="KW-1185">Reference proteome</keyword>
<dbReference type="EMBL" id="JAABFR010002573">
    <property type="protein sequence ID" value="MBD4340403.1"/>
    <property type="molecule type" value="Genomic_DNA"/>
</dbReference>
<accession>A0A0U5FIF9</accession>
<name>A0A0U5FIF9_XANCI</name>